<gene>
    <name evidence="2" type="ORF">CQ405_08170</name>
</gene>
<organism evidence="2 3">
    <name type="scientific">Campylobacter blaseri</name>
    <dbReference type="NCBI Taxonomy" id="2042961"/>
    <lineage>
        <taxon>Bacteria</taxon>
        <taxon>Pseudomonadati</taxon>
        <taxon>Campylobacterota</taxon>
        <taxon>Epsilonproteobacteria</taxon>
        <taxon>Campylobacterales</taxon>
        <taxon>Campylobacteraceae</taxon>
        <taxon>Campylobacter</taxon>
    </lineage>
</organism>
<feature type="domain" description="DUF5675" evidence="1">
    <location>
        <begin position="6"/>
        <end position="127"/>
    </location>
</feature>
<evidence type="ECO:0000259" key="1">
    <source>
        <dbReference type="Pfam" id="PF18925"/>
    </source>
</evidence>
<dbReference type="AlphaFoldDB" id="A0A2P8QYM5"/>
<name>A0A2P8QYM5_9BACT</name>
<comment type="caution">
    <text evidence="2">The sequence shown here is derived from an EMBL/GenBank/DDBJ whole genome shotgun (WGS) entry which is preliminary data.</text>
</comment>
<sequence>MVVYLEIKRFKEIYDGTIGAFSLFDEDNKLLLSGFTLEPSGPDTVMPNQDRRIPEGAYKAIWEYSPKFNRFLPVLFNEKVSKDRRILIHYGNYPKDTEGCILFGDSYNNSGVFNSRDMFANFEKEIKRDEFKINIINAF</sequence>
<dbReference type="InterPro" id="IPR043732">
    <property type="entry name" value="DUF5675"/>
</dbReference>
<evidence type="ECO:0000313" key="3">
    <source>
        <dbReference type="Proteomes" id="UP000240535"/>
    </source>
</evidence>
<dbReference type="Pfam" id="PF18925">
    <property type="entry name" value="DUF5675"/>
    <property type="match status" value="1"/>
</dbReference>
<protein>
    <recommendedName>
        <fullName evidence="1">DUF5675 domain-containing protein</fullName>
    </recommendedName>
</protein>
<dbReference type="OrthoDB" id="1036575at2"/>
<proteinExistence type="predicted"/>
<keyword evidence="3" id="KW-1185">Reference proteome</keyword>
<dbReference type="EMBL" id="PDHH01000008">
    <property type="protein sequence ID" value="PSM51355.1"/>
    <property type="molecule type" value="Genomic_DNA"/>
</dbReference>
<reference evidence="3" key="1">
    <citation type="submission" date="2017-10" db="EMBL/GenBank/DDBJ databases">
        <title>Campylobacter species from seals.</title>
        <authorList>
            <person name="Gilbert M.J."/>
            <person name="Zomer A.L."/>
            <person name="Timmerman A.J."/>
            <person name="Duim B."/>
            <person name="Wagenaar J.A."/>
        </authorList>
    </citation>
    <scope>NUCLEOTIDE SEQUENCE [LARGE SCALE GENOMIC DNA]</scope>
    <source>
        <strain evidence="3">17S00004-5</strain>
    </source>
</reference>
<accession>A0A2P8QYM5</accession>
<evidence type="ECO:0000313" key="2">
    <source>
        <dbReference type="EMBL" id="PSM51355.1"/>
    </source>
</evidence>
<dbReference type="Proteomes" id="UP000240535">
    <property type="component" value="Unassembled WGS sequence"/>
</dbReference>